<gene>
    <name evidence="10 12" type="primary">cobT</name>
    <name evidence="11" type="ORF">B0181_00300</name>
    <name evidence="12" type="ORF">NCTC10293_01667</name>
</gene>
<evidence type="ECO:0000256" key="10">
    <source>
        <dbReference type="HAMAP-Rule" id="MF_00230"/>
    </source>
</evidence>
<dbReference type="CDD" id="cd02439">
    <property type="entry name" value="DMB-PRT_CobT"/>
    <property type="match status" value="1"/>
</dbReference>
<dbReference type="InterPro" id="IPR017846">
    <property type="entry name" value="Nict_dMeBzImd_PRibTrfase_bact"/>
</dbReference>
<dbReference type="AlphaFoldDB" id="A0A1T0ADN6"/>
<dbReference type="STRING" id="34060.B0181_00300"/>
<evidence type="ECO:0000313" key="13">
    <source>
        <dbReference type="Proteomes" id="UP000190435"/>
    </source>
</evidence>
<comment type="similarity">
    <text evidence="2 10">Belongs to the CobT family.</text>
</comment>
<name>A0A1T0ADN6_9GAMM</name>
<dbReference type="InterPro" id="IPR036087">
    <property type="entry name" value="Nict_dMeBzImd_PRibTrfase_sf"/>
</dbReference>
<evidence type="ECO:0000256" key="2">
    <source>
        <dbReference type="ARBA" id="ARBA00007110"/>
    </source>
</evidence>
<dbReference type="Proteomes" id="UP000190435">
    <property type="component" value="Unassembled WGS sequence"/>
</dbReference>
<comment type="catalytic activity">
    <reaction evidence="9 10">
        <text>5,6-dimethylbenzimidazole + nicotinate beta-D-ribonucleotide = alpha-ribazole 5'-phosphate + nicotinate + H(+)</text>
        <dbReference type="Rhea" id="RHEA:11196"/>
        <dbReference type="ChEBI" id="CHEBI:15378"/>
        <dbReference type="ChEBI" id="CHEBI:15890"/>
        <dbReference type="ChEBI" id="CHEBI:32544"/>
        <dbReference type="ChEBI" id="CHEBI:57502"/>
        <dbReference type="ChEBI" id="CHEBI:57918"/>
        <dbReference type="EC" id="2.4.2.21"/>
    </reaction>
</comment>
<protein>
    <recommendedName>
        <fullName evidence="4 10">Nicotinate-nucleotide--dimethylbenzimidazole phosphoribosyltransferase</fullName>
        <shortName evidence="10">NN:DBI PRT</shortName>
        <ecNumber evidence="3 10">2.4.2.21</ecNumber>
    </recommendedName>
    <alternativeName>
        <fullName evidence="8 10">N(1)-alpha-phosphoribosyltransferase</fullName>
    </alternativeName>
</protein>
<dbReference type="EMBL" id="MUXU01000004">
    <property type="protein sequence ID" value="OOR93421.1"/>
    <property type="molecule type" value="Genomic_DNA"/>
</dbReference>
<evidence type="ECO:0000313" key="14">
    <source>
        <dbReference type="Proteomes" id="UP000255279"/>
    </source>
</evidence>
<dbReference type="EMBL" id="UGQE01000004">
    <property type="protein sequence ID" value="STZ14078.1"/>
    <property type="molecule type" value="Genomic_DNA"/>
</dbReference>
<dbReference type="Pfam" id="PF02277">
    <property type="entry name" value="DBI_PRT"/>
    <property type="match status" value="1"/>
</dbReference>
<proteinExistence type="inferred from homology"/>
<dbReference type="UniPathway" id="UPA00061">
    <property type="reaction ID" value="UER00516"/>
</dbReference>
<evidence type="ECO:0000256" key="8">
    <source>
        <dbReference type="ARBA" id="ARBA00030686"/>
    </source>
</evidence>
<evidence type="ECO:0000256" key="7">
    <source>
        <dbReference type="ARBA" id="ARBA00022679"/>
    </source>
</evidence>
<dbReference type="NCBIfam" id="TIGR03160">
    <property type="entry name" value="cobT_DBIPRT"/>
    <property type="match status" value="1"/>
</dbReference>
<dbReference type="Proteomes" id="UP000255279">
    <property type="component" value="Unassembled WGS sequence"/>
</dbReference>
<dbReference type="GO" id="GO:0008939">
    <property type="term" value="F:nicotinate-nucleotide-dimethylbenzimidazole phosphoribosyltransferase activity"/>
    <property type="evidence" value="ECO:0007669"/>
    <property type="project" value="UniProtKB-UniRule"/>
</dbReference>
<dbReference type="HAMAP" id="MF_00230">
    <property type="entry name" value="CobT"/>
    <property type="match status" value="1"/>
</dbReference>
<evidence type="ECO:0000256" key="9">
    <source>
        <dbReference type="ARBA" id="ARBA00047340"/>
    </source>
</evidence>
<dbReference type="PANTHER" id="PTHR43463:SF1">
    <property type="entry name" value="NICOTINATE-NUCLEOTIDE--DIMETHYLBENZIMIDAZOLE PHOSPHORIBOSYLTRANSFERASE"/>
    <property type="match status" value="1"/>
</dbReference>
<dbReference type="InterPro" id="IPR003200">
    <property type="entry name" value="Nict_dMeBzImd_PRibTrfase"/>
</dbReference>
<evidence type="ECO:0000256" key="3">
    <source>
        <dbReference type="ARBA" id="ARBA00011991"/>
    </source>
</evidence>
<dbReference type="GO" id="GO:0009236">
    <property type="term" value="P:cobalamin biosynthetic process"/>
    <property type="evidence" value="ECO:0007669"/>
    <property type="project" value="UniProtKB-UniRule"/>
</dbReference>
<dbReference type="NCBIfam" id="NF000996">
    <property type="entry name" value="PRK00105.1"/>
    <property type="match status" value="1"/>
</dbReference>
<dbReference type="FunFam" id="3.40.50.10210:FF:000001">
    <property type="entry name" value="Nicotinate-nucleotide--dimethylbenzimidazole phosphoribosyltransferase"/>
    <property type="match status" value="1"/>
</dbReference>
<comment type="function">
    <text evidence="10">Catalyzes the synthesis of alpha-ribazole-5'-phosphate from nicotinate mononucleotide (NAMN) and 5,6-dimethylbenzimidazole (DMB).</text>
</comment>
<organism evidence="11 13">
    <name type="scientific">Moraxella caviae</name>
    <dbReference type="NCBI Taxonomy" id="34060"/>
    <lineage>
        <taxon>Bacteria</taxon>
        <taxon>Pseudomonadati</taxon>
        <taxon>Pseudomonadota</taxon>
        <taxon>Gammaproteobacteria</taxon>
        <taxon>Moraxellales</taxon>
        <taxon>Moraxellaceae</taxon>
        <taxon>Moraxella</taxon>
    </lineage>
</organism>
<evidence type="ECO:0000313" key="11">
    <source>
        <dbReference type="EMBL" id="OOR93421.1"/>
    </source>
</evidence>
<keyword evidence="5 10" id="KW-0169">Cobalamin biosynthesis</keyword>
<dbReference type="Gene3D" id="3.40.50.10210">
    <property type="match status" value="1"/>
</dbReference>
<dbReference type="OrthoDB" id="9781491at2"/>
<dbReference type="RefSeq" id="WP_078275503.1">
    <property type="nucleotide sequence ID" value="NZ_CAACXO010000020.1"/>
</dbReference>
<reference evidence="11 13" key="1">
    <citation type="submission" date="2017-02" db="EMBL/GenBank/DDBJ databases">
        <title>Draft genome sequence of Moraxella caviae CCUG 355 type strain.</title>
        <authorList>
            <person name="Engstrom-Jakobsson H."/>
            <person name="Salva-Serra F."/>
            <person name="Thorell K."/>
            <person name="Gonzales-Siles L."/>
            <person name="Karlsson R."/>
            <person name="Boulund F."/>
            <person name="Engstrand L."/>
            <person name="Moore E."/>
        </authorList>
    </citation>
    <scope>NUCLEOTIDE SEQUENCE [LARGE SCALE GENOMIC DNA]</scope>
    <source>
        <strain evidence="11 13">CCUG 355</strain>
    </source>
</reference>
<feature type="active site" description="Proton acceptor" evidence="10">
    <location>
        <position position="316"/>
    </location>
</feature>
<dbReference type="EC" id="2.4.2.21" evidence="3 10"/>
<evidence type="ECO:0000256" key="1">
    <source>
        <dbReference type="ARBA" id="ARBA00005049"/>
    </source>
</evidence>
<accession>A0A1T0ADN6</accession>
<sequence>MTAWYQNPAKAINHHAAANAQTHQDNLTKPKGSLGELERVAVRLAGLQGVDKPSASRPHIAIFAGDHGVMAEQVSAFPQVVTQQMLANFATGGACIAVMAKHLGASLEVVDCGAAATEYDTTGISQQQVAKGTKNFTQAPAMTLDECEQALAIGKRSVEQAMAAGADIYVAGEMGIGNTCAASALACLLLDKSAEEMTGRGTGVDDTTLARKIQAVSRAKILYQHEAKDALKTLANVGGFEMCAMTGAYVRAAQLGLLCVVDGFISSVSALVAVRLNPSVADWLLYGHRSAEYAHAQVLAALGAKPLLDLGFRLGEGSGAAASLMLIRLACEIHANMATFAQAGVATA</sequence>
<dbReference type="SUPFAM" id="SSF52733">
    <property type="entry name" value="Nicotinate mononucleotide:5,6-dimethylbenzimidazole phosphoribosyltransferase (CobT)"/>
    <property type="match status" value="1"/>
</dbReference>
<keyword evidence="13" id="KW-1185">Reference proteome</keyword>
<evidence type="ECO:0000313" key="12">
    <source>
        <dbReference type="EMBL" id="STZ14078.1"/>
    </source>
</evidence>
<keyword evidence="6 10" id="KW-0328">Glycosyltransferase</keyword>
<dbReference type="PANTHER" id="PTHR43463">
    <property type="entry name" value="NICOTINATE-NUCLEOTIDE--DIMETHYLBENZIMIDAZOLE PHOSPHORIBOSYLTRANSFERASE"/>
    <property type="match status" value="1"/>
</dbReference>
<evidence type="ECO:0000256" key="6">
    <source>
        <dbReference type="ARBA" id="ARBA00022676"/>
    </source>
</evidence>
<evidence type="ECO:0000256" key="5">
    <source>
        <dbReference type="ARBA" id="ARBA00022573"/>
    </source>
</evidence>
<reference evidence="12 14" key="2">
    <citation type="submission" date="2018-06" db="EMBL/GenBank/DDBJ databases">
        <authorList>
            <consortium name="Pathogen Informatics"/>
            <person name="Doyle S."/>
        </authorList>
    </citation>
    <scope>NUCLEOTIDE SEQUENCE [LARGE SCALE GENOMIC DNA]</scope>
    <source>
        <strain evidence="12 14">NCTC10293</strain>
    </source>
</reference>
<keyword evidence="7 10" id="KW-0808">Transferase</keyword>
<dbReference type="Gene3D" id="1.10.1610.10">
    <property type="match status" value="1"/>
</dbReference>
<evidence type="ECO:0000256" key="4">
    <source>
        <dbReference type="ARBA" id="ARBA00015486"/>
    </source>
</evidence>
<comment type="pathway">
    <text evidence="1 10">Nucleoside biosynthesis; alpha-ribazole biosynthesis; alpha-ribazole from 5,6-dimethylbenzimidazole: step 1/2.</text>
</comment>
<dbReference type="InterPro" id="IPR023195">
    <property type="entry name" value="Nict_dMeBzImd_PRibTrfase_N"/>
</dbReference>